<dbReference type="EMBL" id="CP068391">
    <property type="protein sequence ID" value="QQX55219.1"/>
    <property type="molecule type" value="Genomic_DNA"/>
</dbReference>
<gene>
    <name evidence="3" type="ORF">JKX24_09540</name>
</gene>
<protein>
    <submittedName>
        <fullName evidence="3">SDR family oxidoreductase</fullName>
    </submittedName>
</protein>
<proteinExistence type="inferred from homology"/>
<reference evidence="3 4" key="1">
    <citation type="submission" date="2021-01" db="EMBL/GenBank/DDBJ databases">
        <title>Chromosome sequence of Serratia proteamaculans strain 94 rif-r, isolated from spoiled beef.</title>
        <authorList>
            <person name="Zaytseva Y.V."/>
            <person name="Iablokov S.N."/>
            <person name="Klyukina A."/>
        </authorList>
    </citation>
    <scope>NUCLEOTIDE SEQUENCE [LARGE SCALE GENOMIC DNA]</scope>
    <source>
        <strain evidence="3 4">94 rif-r</strain>
    </source>
</reference>
<evidence type="ECO:0000256" key="2">
    <source>
        <dbReference type="ARBA" id="ARBA00023002"/>
    </source>
</evidence>
<keyword evidence="2" id="KW-0560">Oxidoreductase</keyword>
<dbReference type="SUPFAM" id="SSF51735">
    <property type="entry name" value="NAD(P)-binding Rossmann-fold domains"/>
    <property type="match status" value="1"/>
</dbReference>
<evidence type="ECO:0000313" key="4">
    <source>
        <dbReference type="Proteomes" id="UP000596176"/>
    </source>
</evidence>
<dbReference type="Pfam" id="PF13561">
    <property type="entry name" value="adh_short_C2"/>
    <property type="match status" value="1"/>
</dbReference>
<dbReference type="PANTHER" id="PTHR43639">
    <property type="entry name" value="OXIDOREDUCTASE, SHORT-CHAIN DEHYDROGENASE/REDUCTASE FAMILY (AFU_ORTHOLOGUE AFUA_5G02870)"/>
    <property type="match status" value="1"/>
</dbReference>
<evidence type="ECO:0000256" key="1">
    <source>
        <dbReference type="ARBA" id="ARBA00006484"/>
    </source>
</evidence>
<organism evidence="3 4">
    <name type="scientific">Serratia proteamaculans</name>
    <dbReference type="NCBI Taxonomy" id="28151"/>
    <lineage>
        <taxon>Bacteria</taxon>
        <taxon>Pseudomonadati</taxon>
        <taxon>Pseudomonadota</taxon>
        <taxon>Gammaproteobacteria</taxon>
        <taxon>Enterobacterales</taxon>
        <taxon>Yersiniaceae</taxon>
        <taxon>Serratia</taxon>
    </lineage>
</organism>
<dbReference type="RefSeq" id="WP_207979775.1">
    <property type="nucleotide sequence ID" value="NZ_CP068391.1"/>
</dbReference>
<dbReference type="GO" id="GO:0016491">
    <property type="term" value="F:oxidoreductase activity"/>
    <property type="evidence" value="ECO:0007669"/>
    <property type="project" value="UniProtKB-KW"/>
</dbReference>
<accession>A0A7U0RNR9</accession>
<evidence type="ECO:0000313" key="3">
    <source>
        <dbReference type="EMBL" id="QQX55219.1"/>
    </source>
</evidence>
<dbReference type="FunFam" id="3.40.50.720:FF:000084">
    <property type="entry name" value="Short-chain dehydrogenase reductase"/>
    <property type="match status" value="1"/>
</dbReference>
<dbReference type="InterPro" id="IPR036291">
    <property type="entry name" value="NAD(P)-bd_dom_sf"/>
</dbReference>
<dbReference type="PRINTS" id="PR00080">
    <property type="entry name" value="SDRFAMILY"/>
</dbReference>
<dbReference type="Proteomes" id="UP000596176">
    <property type="component" value="Chromosome"/>
</dbReference>
<dbReference type="PRINTS" id="PR00081">
    <property type="entry name" value="GDHRDH"/>
</dbReference>
<dbReference type="AlphaFoldDB" id="A0A7U0RNR9"/>
<dbReference type="Gene3D" id="3.40.50.720">
    <property type="entry name" value="NAD(P)-binding Rossmann-like Domain"/>
    <property type="match status" value="1"/>
</dbReference>
<dbReference type="InterPro" id="IPR002347">
    <property type="entry name" value="SDR_fam"/>
</dbReference>
<name>A0A7U0RNR9_SERPR</name>
<comment type="similarity">
    <text evidence="1">Belongs to the short-chain dehydrogenases/reductases (SDR) family.</text>
</comment>
<dbReference type="CDD" id="cd05233">
    <property type="entry name" value="SDR_c"/>
    <property type="match status" value="1"/>
</dbReference>
<sequence length="253" mass="27039">MFAKKTVLITGASSGLGKAMAEHFLAKGANVVINGRTASKLEKFLAEHPADKDRIALAPGDISLKTTSDNMARVAIEKFGTIDVLINNAGIFVPKPFLDETEENLDRYYASGVKGPYFASQAVIPTMIKQGGGSIINIGSMWVEHPLEATPSSASQVAKGGMHTLTRHLAIEFAKDNIRVNTIAPGVIETPLYDELMDKEAFRALANLHPLRKLGKISDIVAWADMLAGEGSRFVTGQTLLVDGGITAGNHVI</sequence>
<dbReference type="PANTHER" id="PTHR43639:SF1">
    <property type="entry name" value="SHORT-CHAIN DEHYDROGENASE_REDUCTASE FAMILY PROTEIN"/>
    <property type="match status" value="1"/>
</dbReference>